<dbReference type="PANTHER" id="PTHR36450:SF1">
    <property type="entry name" value="THIOREDOXIN"/>
    <property type="match status" value="1"/>
</dbReference>
<dbReference type="InterPro" id="IPR005243">
    <property type="entry name" value="THIRX-like_proc"/>
</dbReference>
<feature type="domain" description="Thioredoxin-like fold" evidence="1">
    <location>
        <begin position="1"/>
        <end position="76"/>
    </location>
</feature>
<proteinExistence type="predicted"/>
<dbReference type="RefSeq" id="WP_021282126.1">
    <property type="nucleotide sequence ID" value="NZ_JAGGLL010000019.1"/>
</dbReference>
<evidence type="ECO:0000313" key="3">
    <source>
        <dbReference type="Proteomes" id="UP001519308"/>
    </source>
</evidence>
<dbReference type="NCBIfam" id="TIGR00412">
    <property type="entry name" value="redox_disulf_2"/>
    <property type="match status" value="1"/>
</dbReference>
<dbReference type="PANTHER" id="PTHR36450">
    <property type="entry name" value="THIOREDOXIN"/>
    <property type="match status" value="1"/>
</dbReference>
<dbReference type="Proteomes" id="UP001519308">
    <property type="component" value="Unassembled WGS sequence"/>
</dbReference>
<dbReference type="PIRSF" id="PIRSF037031">
    <property type="entry name" value="Redox_disulphide_2"/>
    <property type="match status" value="1"/>
</dbReference>
<dbReference type="SUPFAM" id="SSF52833">
    <property type="entry name" value="Thioredoxin-like"/>
    <property type="match status" value="1"/>
</dbReference>
<reference evidence="2 3" key="1">
    <citation type="submission" date="2021-03" db="EMBL/GenBank/DDBJ databases">
        <title>Genomic Encyclopedia of Type Strains, Phase IV (KMG-IV): sequencing the most valuable type-strain genomes for metagenomic binning, comparative biology and taxonomic classification.</title>
        <authorList>
            <person name="Goeker M."/>
        </authorList>
    </citation>
    <scope>NUCLEOTIDE SEQUENCE [LARGE SCALE GENOMIC DNA]</scope>
    <source>
        <strain evidence="2 3">DSM 28650</strain>
    </source>
</reference>
<name>A0ABS4K846_9CLOT</name>
<evidence type="ECO:0000259" key="1">
    <source>
        <dbReference type="Pfam" id="PF13192"/>
    </source>
</evidence>
<accession>A0ABS4K846</accession>
<evidence type="ECO:0000313" key="2">
    <source>
        <dbReference type="EMBL" id="MBP2022789.1"/>
    </source>
</evidence>
<keyword evidence="3" id="KW-1185">Reference proteome</keyword>
<dbReference type="InterPro" id="IPR012336">
    <property type="entry name" value="Thioredoxin-like_fold"/>
</dbReference>
<dbReference type="Gene3D" id="3.40.30.10">
    <property type="entry name" value="Glutaredoxin"/>
    <property type="match status" value="1"/>
</dbReference>
<dbReference type="InterPro" id="IPR036249">
    <property type="entry name" value="Thioredoxin-like_sf"/>
</dbReference>
<dbReference type="EMBL" id="JAGGLL010000019">
    <property type="protein sequence ID" value="MBP2022789.1"/>
    <property type="molecule type" value="Genomic_DNA"/>
</dbReference>
<organism evidence="2 3">
    <name type="scientific">Clostridium punense</name>
    <dbReference type="NCBI Taxonomy" id="1054297"/>
    <lineage>
        <taxon>Bacteria</taxon>
        <taxon>Bacillati</taxon>
        <taxon>Bacillota</taxon>
        <taxon>Clostridia</taxon>
        <taxon>Eubacteriales</taxon>
        <taxon>Clostridiaceae</taxon>
        <taxon>Clostridium</taxon>
    </lineage>
</organism>
<dbReference type="Pfam" id="PF13192">
    <property type="entry name" value="Thioredoxin_3"/>
    <property type="match status" value="1"/>
</dbReference>
<comment type="caution">
    <text evidence="2">The sequence shown here is derived from an EMBL/GenBank/DDBJ whole genome shotgun (WGS) entry which is preliminary data.</text>
</comment>
<gene>
    <name evidence="2" type="ORF">J2Z44_002612</name>
</gene>
<protein>
    <submittedName>
        <fullName evidence="2">Small redox-active disulfide protein 2</fullName>
    </submittedName>
</protein>
<sequence>MEIKILGYGCDKCDKVEKNTKKAIEELGIEATIEKVEDLKTILSYGVMSTPGFMVDGKIKSVGRVLSTEEIKKILK</sequence>